<keyword evidence="13 16" id="KW-1035">Host cytoplasm</keyword>
<proteinExistence type="inferred from homology"/>
<dbReference type="GO" id="GO:0052170">
    <property type="term" value="P:symbiont-mediated suppression of host innate immune response"/>
    <property type="evidence" value="ECO:0007669"/>
    <property type="project" value="UniProtKB-KW"/>
</dbReference>
<comment type="similarity">
    <text evidence="1 16 17">Belongs to the papillomaviridae E6 protein family.</text>
</comment>
<dbReference type="GO" id="GO:0030430">
    <property type="term" value="C:host cell cytoplasm"/>
    <property type="evidence" value="ECO:0007669"/>
    <property type="project" value="UniProtKB-SubCell"/>
</dbReference>
<feature type="zinc finger region" evidence="16">
    <location>
        <begin position="114"/>
        <end position="150"/>
    </location>
</feature>
<keyword evidence="6 16" id="KW-0479">Metal-binding</keyword>
<keyword evidence="5 16" id="KW-1090">Inhibition of host innate immune response by virus</keyword>
<evidence type="ECO:0000256" key="3">
    <source>
        <dbReference type="ARBA" id="ARBA00022562"/>
    </source>
</evidence>
<dbReference type="GO" id="GO:0006351">
    <property type="term" value="P:DNA-templated transcription"/>
    <property type="evidence" value="ECO:0007669"/>
    <property type="project" value="UniProtKB-UniRule"/>
</dbReference>
<comment type="subunit">
    <text evidence="16">Forms homodimers. Interacts with ubiquitin-protein ligase UBE3A/E6-AP; this interaction stimulates UBE3A ubiquitin activity. Interacts with host BAK1.</text>
</comment>
<dbReference type="GO" id="GO:0039648">
    <property type="term" value="P:symbiont-mediated perturbation of host ubiquitin-like protein modification"/>
    <property type="evidence" value="ECO:0007669"/>
    <property type="project" value="UniProtKB-UniRule"/>
</dbReference>
<dbReference type="InterPro" id="IPR001334">
    <property type="entry name" value="E6"/>
</dbReference>
<feature type="zinc finger region" evidence="16">
    <location>
        <begin position="41"/>
        <end position="77"/>
    </location>
</feature>
<evidence type="ECO:0000256" key="2">
    <source>
        <dbReference type="ARBA" id="ARBA00022518"/>
    </source>
</evidence>
<keyword evidence="11 16" id="KW-0010">Activator</keyword>
<gene>
    <name evidence="16 18" type="primary">E6</name>
</gene>
<dbReference type="Gene3D" id="3.30.240.40">
    <property type="entry name" value="E6 early regulatory protein"/>
    <property type="match status" value="2"/>
</dbReference>
<evidence type="ECO:0000256" key="15">
    <source>
        <dbReference type="ARBA" id="ARBA00023323"/>
    </source>
</evidence>
<dbReference type="SUPFAM" id="SSF161229">
    <property type="entry name" value="E6 C-terminal domain-like"/>
    <property type="match status" value="2"/>
</dbReference>
<accession>C4PUC0</accession>
<evidence type="ECO:0000256" key="10">
    <source>
        <dbReference type="ARBA" id="ARBA00023125"/>
    </source>
</evidence>
<keyword evidence="10 16" id="KW-0238">DNA-binding</keyword>
<dbReference type="GO" id="GO:0003677">
    <property type="term" value="F:DNA binding"/>
    <property type="evidence" value="ECO:0007669"/>
    <property type="project" value="UniProtKB-UniRule"/>
</dbReference>
<evidence type="ECO:0000256" key="14">
    <source>
        <dbReference type="ARBA" id="ARBA00023280"/>
    </source>
</evidence>
<evidence type="ECO:0000256" key="5">
    <source>
        <dbReference type="ARBA" id="ARBA00022632"/>
    </source>
</evidence>
<dbReference type="HAMAP" id="MF_04006">
    <property type="entry name" value="HPV_E6"/>
    <property type="match status" value="1"/>
</dbReference>
<keyword evidence="9 16" id="KW-0805">Transcription regulation</keyword>
<dbReference type="GO" id="GO:0008270">
    <property type="term" value="F:zinc ion binding"/>
    <property type="evidence" value="ECO:0007669"/>
    <property type="project" value="UniProtKB-KW"/>
</dbReference>
<keyword evidence="12 16" id="KW-0804">Transcription</keyword>
<keyword evidence="3 16" id="KW-1048">Host nucleus</keyword>
<evidence type="ECO:0000256" key="1">
    <source>
        <dbReference type="ARBA" id="ARBA00006346"/>
    </source>
</evidence>
<keyword evidence="14 16" id="KW-0899">Viral immunoevasion</keyword>
<keyword evidence="7 16" id="KW-0863">Zinc-finger</keyword>
<comment type="caution">
    <text evidence="16">Lacks conserved residue(s) required for the propagation of feature annotation.</text>
</comment>
<evidence type="ECO:0000313" key="19">
    <source>
        <dbReference type="Proteomes" id="UP000110538"/>
    </source>
</evidence>
<evidence type="ECO:0000256" key="4">
    <source>
        <dbReference type="ARBA" id="ARBA00022581"/>
    </source>
</evidence>
<keyword evidence="15 16" id="KW-1119">Modulation of host cell apoptosis by virus</keyword>
<keyword evidence="4 16" id="KW-0945">Host-virus interaction</keyword>
<dbReference type="EMBL" id="FM955837">
    <property type="protein sequence ID" value="CAW42212.1"/>
    <property type="molecule type" value="Genomic_DNA"/>
</dbReference>
<evidence type="ECO:0000256" key="8">
    <source>
        <dbReference type="ARBA" id="ARBA00022833"/>
    </source>
</evidence>
<evidence type="ECO:0000313" key="18">
    <source>
        <dbReference type="EMBL" id="CAW42212.1"/>
    </source>
</evidence>
<dbReference type="GO" id="GO:0039502">
    <property type="term" value="P:symbiont-mediated suppression of host type I interferon-mediated signaling pathway"/>
    <property type="evidence" value="ECO:0007669"/>
    <property type="project" value="UniProtKB-UniRule"/>
</dbReference>
<dbReference type="GO" id="GO:0052150">
    <property type="term" value="P:symbiont-mediated perturbation of host apoptosis"/>
    <property type="evidence" value="ECO:0007669"/>
    <property type="project" value="UniProtKB-KW"/>
</dbReference>
<evidence type="ECO:0000256" key="6">
    <source>
        <dbReference type="ARBA" id="ARBA00022723"/>
    </source>
</evidence>
<name>C4PUC0_HPV98</name>
<dbReference type="Pfam" id="PF00518">
    <property type="entry name" value="E6"/>
    <property type="match status" value="1"/>
</dbReference>
<evidence type="ECO:0000256" key="11">
    <source>
        <dbReference type="ARBA" id="ARBA00023159"/>
    </source>
</evidence>
<comment type="function">
    <text evidence="16">Plays a major role in the induction and maintenance of cellular transformation. E6 associates with host UBE3A/E6-AP ubiquitin-protein ligase and modulates its activity. Protects host keratinocytes from apoptosis by mediating the degradation of host BAK1. May also inhibit host immune response.</text>
</comment>
<dbReference type="InterPro" id="IPR038575">
    <property type="entry name" value="E6_sf"/>
</dbReference>
<evidence type="ECO:0000256" key="17">
    <source>
        <dbReference type="RuleBase" id="RU363123"/>
    </source>
</evidence>
<reference evidence="18 19" key="1">
    <citation type="journal article" date="2009" name="J. Gen. Virol.">
        <title>Characterization of seven novel human papillomavirus types isolated from cutaneous tissue, but also present in mucosal lesions.</title>
        <authorList>
            <person name="de Villiers E.M."/>
            <person name="Gunst K."/>
        </authorList>
    </citation>
    <scope>NUCLEOTIDE SEQUENCE [LARGE SCALE GENOMIC DNA]</scope>
    <source>
        <strain evidence="18">GA1-3</strain>
    </source>
</reference>
<dbReference type="GO" id="GO:0006355">
    <property type="term" value="P:regulation of DNA-templated transcription"/>
    <property type="evidence" value="ECO:0007669"/>
    <property type="project" value="UniProtKB-UniRule"/>
</dbReference>
<keyword evidence="2 16" id="KW-0244">Early protein</keyword>
<dbReference type="Proteomes" id="UP000110538">
    <property type="component" value="Segment"/>
</dbReference>
<evidence type="ECO:0000256" key="16">
    <source>
        <dbReference type="HAMAP-Rule" id="MF_04006"/>
    </source>
</evidence>
<protein>
    <recommendedName>
        <fullName evidence="16 17">Protein E6</fullName>
    </recommendedName>
</protein>
<organism evidence="18 19">
    <name type="scientific">Human papillomavirus type 98</name>
    <dbReference type="NCBI Taxonomy" id="587347"/>
    <lineage>
        <taxon>Viruses</taxon>
        <taxon>Monodnaviria</taxon>
        <taxon>Shotokuvirae</taxon>
        <taxon>Cossaviricota</taxon>
        <taxon>Papovaviricetes</taxon>
        <taxon>Zurhausenvirales</taxon>
        <taxon>Papillomaviridae</taxon>
        <taxon>Firstpapillomavirinae</taxon>
        <taxon>Betapapillomavirus</taxon>
        <taxon>Betapapillomavirus 1</taxon>
    </lineage>
</organism>
<evidence type="ECO:0000256" key="13">
    <source>
        <dbReference type="ARBA" id="ARBA00023200"/>
    </source>
</evidence>
<evidence type="ECO:0000256" key="9">
    <source>
        <dbReference type="ARBA" id="ARBA00023015"/>
    </source>
</evidence>
<sequence length="153" mass="17726">MYVSITYKKEDILMAQDGKPQSVLELSRLLNIPLDDCLVPCNFCGRFLSYTELTDFDNKRLSLIWKGDLVFACCRSCCVATATFEFDQYFVESVIGWEIEQKEGTSISDIIVRCHHCLTLLNQIEKLDICGRSQLFHRVRRGWKGLCRQCKQI</sequence>
<keyword evidence="8 16" id="KW-0862">Zinc</keyword>
<evidence type="ECO:0000256" key="12">
    <source>
        <dbReference type="ARBA" id="ARBA00023163"/>
    </source>
</evidence>
<comment type="subcellular location">
    <subcellularLocation>
        <location evidence="16 17">Host cytoplasm</location>
    </subcellularLocation>
    <subcellularLocation>
        <location evidence="16 17">Host nucleus</location>
    </subcellularLocation>
</comment>
<evidence type="ECO:0000256" key="7">
    <source>
        <dbReference type="ARBA" id="ARBA00022771"/>
    </source>
</evidence>
<dbReference type="GO" id="GO:0042025">
    <property type="term" value="C:host cell nucleus"/>
    <property type="evidence" value="ECO:0007669"/>
    <property type="project" value="UniProtKB-SubCell"/>
</dbReference>